<feature type="domain" description="Guanylate cyclase" evidence="8">
    <location>
        <begin position="752"/>
        <end position="781"/>
    </location>
</feature>
<feature type="compositionally biased region" description="Low complexity" evidence="5">
    <location>
        <begin position="602"/>
        <end position="613"/>
    </location>
</feature>
<feature type="compositionally biased region" description="Low complexity" evidence="5">
    <location>
        <begin position="269"/>
        <end position="285"/>
    </location>
</feature>
<evidence type="ECO:0000256" key="6">
    <source>
        <dbReference type="SAM" id="Phobius"/>
    </source>
</evidence>
<evidence type="ECO:0000313" key="10">
    <source>
        <dbReference type="Proteomes" id="UP001530293"/>
    </source>
</evidence>
<evidence type="ECO:0000256" key="1">
    <source>
        <dbReference type="ARBA" id="ARBA00004123"/>
    </source>
</evidence>
<gene>
    <name evidence="9" type="ORF">ACHAWU_007492</name>
</gene>
<keyword evidence="6" id="KW-0812">Transmembrane</keyword>
<dbReference type="InterPro" id="IPR050342">
    <property type="entry name" value="HMGB"/>
</dbReference>
<keyword evidence="10" id="KW-1185">Reference proteome</keyword>
<dbReference type="InterPro" id="IPR001054">
    <property type="entry name" value="A/G_cyclase"/>
</dbReference>
<feature type="region of interest" description="Disordered" evidence="5">
    <location>
        <begin position="241"/>
        <end position="285"/>
    </location>
</feature>
<dbReference type="SUPFAM" id="SSF55073">
    <property type="entry name" value="Nucleotide cyclase"/>
    <property type="match status" value="1"/>
</dbReference>
<dbReference type="Gene3D" id="1.10.30.10">
    <property type="entry name" value="High mobility group box domain"/>
    <property type="match status" value="2"/>
</dbReference>
<accession>A0ABD3MSM7</accession>
<evidence type="ECO:0000259" key="8">
    <source>
        <dbReference type="PROSITE" id="PS50125"/>
    </source>
</evidence>
<feature type="region of interest" description="Disordered" evidence="5">
    <location>
        <begin position="884"/>
        <end position="941"/>
    </location>
</feature>
<dbReference type="GO" id="GO:0005634">
    <property type="term" value="C:nucleus"/>
    <property type="evidence" value="ECO:0007669"/>
    <property type="project" value="UniProtKB-SubCell"/>
</dbReference>
<feature type="region of interest" description="Disordered" evidence="5">
    <location>
        <begin position="431"/>
        <end position="451"/>
    </location>
</feature>
<organism evidence="9 10">
    <name type="scientific">Discostella pseudostelligera</name>
    <dbReference type="NCBI Taxonomy" id="259834"/>
    <lineage>
        <taxon>Eukaryota</taxon>
        <taxon>Sar</taxon>
        <taxon>Stramenopiles</taxon>
        <taxon>Ochrophyta</taxon>
        <taxon>Bacillariophyta</taxon>
        <taxon>Coscinodiscophyceae</taxon>
        <taxon>Thalassiosirophycidae</taxon>
        <taxon>Stephanodiscales</taxon>
        <taxon>Stephanodiscaceae</taxon>
        <taxon>Discostella</taxon>
    </lineage>
</organism>
<evidence type="ECO:0000256" key="5">
    <source>
        <dbReference type="SAM" id="MobiDB-lite"/>
    </source>
</evidence>
<dbReference type="PROSITE" id="PS50125">
    <property type="entry name" value="GUANYLATE_CYCLASE_2"/>
    <property type="match status" value="1"/>
</dbReference>
<dbReference type="AlphaFoldDB" id="A0ABD3MSM7"/>
<dbReference type="Gene3D" id="3.30.450.40">
    <property type="match status" value="1"/>
</dbReference>
<feature type="region of interest" description="Disordered" evidence="5">
    <location>
        <begin position="135"/>
        <end position="165"/>
    </location>
</feature>
<evidence type="ECO:0000256" key="4">
    <source>
        <dbReference type="PROSITE-ProRule" id="PRU00267"/>
    </source>
</evidence>
<dbReference type="GO" id="GO:0003677">
    <property type="term" value="F:DNA binding"/>
    <property type="evidence" value="ECO:0007669"/>
    <property type="project" value="UniProtKB-UniRule"/>
</dbReference>
<feature type="compositionally biased region" description="Low complexity" evidence="5">
    <location>
        <begin position="46"/>
        <end position="55"/>
    </location>
</feature>
<feature type="compositionally biased region" description="Basic residues" evidence="5">
    <location>
        <begin position="807"/>
        <end position="817"/>
    </location>
</feature>
<evidence type="ECO:0000256" key="2">
    <source>
        <dbReference type="ARBA" id="ARBA00023125"/>
    </source>
</evidence>
<feature type="domain" description="HMG box" evidence="7">
    <location>
        <begin position="824"/>
        <end position="892"/>
    </location>
</feature>
<name>A0ABD3MSM7_9STRA</name>
<evidence type="ECO:0000259" key="7">
    <source>
        <dbReference type="PROSITE" id="PS50118"/>
    </source>
</evidence>
<dbReference type="InterPro" id="IPR029787">
    <property type="entry name" value="Nucleotide_cyclase"/>
</dbReference>
<comment type="caution">
    <text evidence="9">The sequence shown here is derived from an EMBL/GenBank/DDBJ whole genome shotgun (WGS) entry which is preliminary data.</text>
</comment>
<keyword evidence="6" id="KW-1133">Transmembrane helix</keyword>
<feature type="compositionally biased region" description="Acidic residues" evidence="5">
    <location>
        <begin position="789"/>
        <end position="803"/>
    </location>
</feature>
<feature type="transmembrane region" description="Helical" evidence="6">
    <location>
        <begin position="20"/>
        <end position="40"/>
    </location>
</feature>
<feature type="domain" description="HMG box" evidence="7">
    <location>
        <begin position="927"/>
        <end position="995"/>
    </location>
</feature>
<feature type="compositionally biased region" description="Polar residues" evidence="5">
    <location>
        <begin position="928"/>
        <end position="941"/>
    </location>
</feature>
<dbReference type="SMART" id="SM00398">
    <property type="entry name" value="HMG"/>
    <property type="match status" value="2"/>
</dbReference>
<feature type="compositionally biased region" description="Low complexity" evidence="5">
    <location>
        <begin position="436"/>
        <end position="450"/>
    </location>
</feature>
<dbReference type="Gene3D" id="3.30.70.1230">
    <property type="entry name" value="Nucleotide cyclase"/>
    <property type="match status" value="1"/>
</dbReference>
<dbReference type="Pfam" id="PF00211">
    <property type="entry name" value="Guanylate_cyc"/>
    <property type="match status" value="1"/>
</dbReference>
<protein>
    <recommendedName>
        <fullName evidence="11">HMG box domain-containing protein</fullName>
    </recommendedName>
</protein>
<dbReference type="InterPro" id="IPR009071">
    <property type="entry name" value="HMG_box_dom"/>
</dbReference>
<dbReference type="PROSITE" id="PS50118">
    <property type="entry name" value="HMG_BOX_2"/>
    <property type="match status" value="2"/>
</dbReference>
<dbReference type="InterPro" id="IPR029016">
    <property type="entry name" value="GAF-like_dom_sf"/>
</dbReference>
<keyword evidence="3 4" id="KW-0539">Nucleus</keyword>
<feature type="region of interest" description="Disordered" evidence="5">
    <location>
        <begin position="781"/>
        <end position="834"/>
    </location>
</feature>
<evidence type="ECO:0008006" key="11">
    <source>
        <dbReference type="Google" id="ProtNLM"/>
    </source>
</evidence>
<dbReference type="PANTHER" id="PTHR48112">
    <property type="entry name" value="HIGH MOBILITY GROUP PROTEIN DSP1"/>
    <property type="match status" value="1"/>
</dbReference>
<keyword evidence="6" id="KW-0472">Membrane</keyword>
<feature type="DNA-binding region" description="HMG box" evidence="4">
    <location>
        <begin position="927"/>
        <end position="995"/>
    </location>
</feature>
<feature type="compositionally biased region" description="Polar residues" evidence="5">
    <location>
        <begin position="135"/>
        <end position="153"/>
    </location>
</feature>
<dbReference type="Proteomes" id="UP001530293">
    <property type="component" value="Unassembled WGS sequence"/>
</dbReference>
<feature type="region of interest" description="Disordered" evidence="5">
    <location>
        <begin position="46"/>
        <end position="70"/>
    </location>
</feature>
<feature type="compositionally biased region" description="Polar residues" evidence="5">
    <location>
        <begin position="249"/>
        <end position="258"/>
    </location>
</feature>
<dbReference type="InterPro" id="IPR036910">
    <property type="entry name" value="HMG_box_dom_sf"/>
</dbReference>
<dbReference type="SUPFAM" id="SSF47095">
    <property type="entry name" value="HMG-box"/>
    <property type="match status" value="2"/>
</dbReference>
<evidence type="ECO:0000256" key="3">
    <source>
        <dbReference type="ARBA" id="ARBA00023242"/>
    </source>
</evidence>
<comment type="subcellular location">
    <subcellularLocation>
        <location evidence="1">Nucleus</location>
    </subcellularLocation>
</comment>
<dbReference type="Pfam" id="PF00505">
    <property type="entry name" value="HMG_box"/>
    <property type="match status" value="2"/>
</dbReference>
<feature type="DNA-binding region" description="HMG box" evidence="4">
    <location>
        <begin position="824"/>
        <end position="892"/>
    </location>
</feature>
<reference evidence="9 10" key="1">
    <citation type="submission" date="2024-10" db="EMBL/GenBank/DDBJ databases">
        <title>Updated reference genomes for cyclostephanoid diatoms.</title>
        <authorList>
            <person name="Roberts W.R."/>
            <person name="Alverson A.J."/>
        </authorList>
    </citation>
    <scope>NUCLEOTIDE SEQUENCE [LARGE SCALE GENOMIC DNA]</scope>
    <source>
        <strain evidence="9 10">AJA232-27</strain>
    </source>
</reference>
<feature type="compositionally biased region" description="Basic residues" evidence="5">
    <location>
        <begin position="911"/>
        <end position="922"/>
    </location>
</feature>
<sequence>MPPISSSWLDATSSVHAAHIIAAVGLVACLSAAVGAMVTVRIMKGRASAGSSSSGSDDRDSCSGRTTSSCCETSSHQYEIADELNHNGNGSKLAAFDSAAAGPTVNGSCPSAIESHVSTATTVTTTTIGSQSCVQEYSSQSDTQHNHSSSSDLPRQRRSTNTNRNSSAAVHFLASQNNSEIADDLREGEEDDGDDHINYPCCCECSCSACSSCITKVASTAGADEGDEFCPEEVLLLPPQRRRRRYAQTRPSSLTSESAFGGEDGSVHDNNNNNSNDNDNDINTNNEVEESTLMSATTGGGNTTTTGDGENIHLDYFPRTTTQSSKKSLHHAKKVKMYISETELLFKGQEEFDELISSAAEDSDSLLVLRRTRAVSALANRLMTAPDEASCLEEVTRLMILMFDLEKVTFAMLTGSEHFYMKRIIAKPKKKDSRRSSASSATSATSSSSSDFDLYCLDSDDKRPLEGTAAGVCVKTLKEHYTPQTRDSPYATHRVFYQKGYNTVLVTPILVNGNKCAGCILLSKKDTDAFKKSERVIISDIGLLLGANIYAKRLLKEADESKKRSREMLHSFIPAKVLQKIECYWDSNSEEYKKAREHARNDSSYSSSSTPPSDSEELRTNSWYVAQTEWPTQDIEIAKGNASKKGGRGIEEKRIEFLRNLNRGNTDGEDDAVGVIVKRSETELIPSTRALYAEAVKDDSISVRTAAIRALAMAKDMVLEAVNTQIPKFSEESNDNEEEKDANAVPPWAKFETLEIRVGIHVGEVMCGVLGQRLPKFTTCGKGDAETGCSDEEDIDSIDDEEEVAKPKNKRRKKSKKNKDPNRPKRNMSAFFLYSNANRERVKAENPDSKFGDIAKILSVEFKQISQSERDHWDHLAAQDKERYMASMEDYVAPSDSDEDDSDDDSDAGGKKKKKGSKKKKKDPNAPKRNQSSFFLYSNATRNDVKAANPEAKFGEIAQIISRHFKALPDEERQYWDGKAAEDKVRYQREMERYRGN</sequence>
<proteinExistence type="predicted"/>
<dbReference type="SUPFAM" id="SSF55781">
    <property type="entry name" value="GAF domain-like"/>
    <property type="match status" value="1"/>
</dbReference>
<feature type="compositionally biased region" description="Acidic residues" evidence="5">
    <location>
        <begin position="896"/>
        <end position="907"/>
    </location>
</feature>
<dbReference type="PANTHER" id="PTHR48112:SF32">
    <property type="entry name" value="HIGH MOBILITY GROUP PROTEIN B3"/>
    <property type="match status" value="1"/>
</dbReference>
<dbReference type="EMBL" id="JALLBG020000085">
    <property type="protein sequence ID" value="KAL3766457.1"/>
    <property type="molecule type" value="Genomic_DNA"/>
</dbReference>
<evidence type="ECO:0000313" key="9">
    <source>
        <dbReference type="EMBL" id="KAL3766457.1"/>
    </source>
</evidence>
<feature type="region of interest" description="Disordered" evidence="5">
    <location>
        <begin position="596"/>
        <end position="619"/>
    </location>
</feature>
<keyword evidence="2 4" id="KW-0238">DNA-binding</keyword>